<comment type="caution">
    <text evidence="1">Lacks conserved residue(s) required for the propagation of feature annotation.</text>
</comment>
<name>A0A814WFH6_9BILA</name>
<feature type="transmembrane region" description="Helical" evidence="2">
    <location>
        <begin position="214"/>
        <end position="238"/>
    </location>
</feature>
<evidence type="ECO:0000256" key="2">
    <source>
        <dbReference type="SAM" id="Phobius"/>
    </source>
</evidence>
<keyword evidence="2" id="KW-1133">Transmembrane helix</keyword>
<evidence type="ECO:0000313" key="6">
    <source>
        <dbReference type="Proteomes" id="UP000663864"/>
    </source>
</evidence>
<dbReference type="EMBL" id="CAJOBD010002511">
    <property type="protein sequence ID" value="CAF3887376.1"/>
    <property type="molecule type" value="Genomic_DNA"/>
</dbReference>
<sequence length="247" mass="28912">MPTKYSITSISITPMIHGENKFLILRRQLLDEATFFNEHRRVARIPKTIDYNNIPSNIDPLIKAKLLKRRERANSIIIHYTHERRFSHYKRAFHQIWNDTYHNTPVQTAKLIVGSRNNPNICKKLNDTCMNGSLCVPHNDRISFTNFTCVCLDGFSGERCKHKDVKIDILFIDVPVSQPLLVHFITVQEYDLYSLDPASIRATMFKKIGFYQDTVTFFMSLPFHLVFVQIVTKFYLIVLQHNYTKSV</sequence>
<dbReference type="PROSITE" id="PS01186">
    <property type="entry name" value="EGF_2"/>
    <property type="match status" value="1"/>
</dbReference>
<dbReference type="SMART" id="SM00181">
    <property type="entry name" value="EGF"/>
    <property type="match status" value="1"/>
</dbReference>
<dbReference type="AlphaFoldDB" id="A0A814WFH6"/>
<keyword evidence="1" id="KW-0245">EGF-like domain</keyword>
<dbReference type="EMBL" id="CAJNOT010001474">
    <property type="protein sequence ID" value="CAF1204594.1"/>
    <property type="molecule type" value="Genomic_DNA"/>
</dbReference>
<dbReference type="Proteomes" id="UP000663864">
    <property type="component" value="Unassembled WGS sequence"/>
</dbReference>
<keyword evidence="2" id="KW-0472">Membrane</keyword>
<dbReference type="Gene3D" id="2.10.25.10">
    <property type="entry name" value="Laminin"/>
    <property type="match status" value="1"/>
</dbReference>
<dbReference type="InterPro" id="IPR000742">
    <property type="entry name" value="EGF"/>
</dbReference>
<dbReference type="PROSITE" id="PS50026">
    <property type="entry name" value="EGF_3"/>
    <property type="match status" value="1"/>
</dbReference>
<feature type="domain" description="EGF-like" evidence="3">
    <location>
        <begin position="118"/>
        <end position="161"/>
    </location>
</feature>
<gene>
    <name evidence="5" type="ORF">JBS370_LOCUS20177</name>
    <name evidence="4" type="ORF">ZHD862_LOCUS23037</name>
</gene>
<keyword evidence="2" id="KW-0812">Transmembrane</keyword>
<comment type="caution">
    <text evidence="4">The sequence shown here is derived from an EMBL/GenBank/DDBJ whole genome shotgun (WGS) entry which is preliminary data.</text>
</comment>
<evidence type="ECO:0000256" key="1">
    <source>
        <dbReference type="PROSITE-ProRule" id="PRU00076"/>
    </source>
</evidence>
<reference evidence="4" key="1">
    <citation type="submission" date="2021-02" db="EMBL/GenBank/DDBJ databases">
        <authorList>
            <person name="Nowell W R."/>
        </authorList>
    </citation>
    <scope>NUCLEOTIDE SEQUENCE</scope>
</reference>
<evidence type="ECO:0000313" key="5">
    <source>
        <dbReference type="EMBL" id="CAF3887376.1"/>
    </source>
</evidence>
<proteinExistence type="predicted"/>
<organism evidence="4 6">
    <name type="scientific">Rotaria sordida</name>
    <dbReference type="NCBI Taxonomy" id="392033"/>
    <lineage>
        <taxon>Eukaryota</taxon>
        <taxon>Metazoa</taxon>
        <taxon>Spiralia</taxon>
        <taxon>Gnathifera</taxon>
        <taxon>Rotifera</taxon>
        <taxon>Eurotatoria</taxon>
        <taxon>Bdelloidea</taxon>
        <taxon>Philodinida</taxon>
        <taxon>Philodinidae</taxon>
        <taxon>Rotaria</taxon>
    </lineage>
</organism>
<keyword evidence="1" id="KW-1015">Disulfide bond</keyword>
<evidence type="ECO:0000259" key="3">
    <source>
        <dbReference type="PROSITE" id="PS50026"/>
    </source>
</evidence>
<accession>A0A814WFH6</accession>
<feature type="disulfide bond" evidence="1">
    <location>
        <begin position="151"/>
        <end position="160"/>
    </location>
</feature>
<dbReference type="SUPFAM" id="SSF57196">
    <property type="entry name" value="EGF/Laminin"/>
    <property type="match status" value="1"/>
</dbReference>
<evidence type="ECO:0000313" key="4">
    <source>
        <dbReference type="EMBL" id="CAF1204594.1"/>
    </source>
</evidence>
<dbReference type="PROSITE" id="PS00022">
    <property type="entry name" value="EGF_1"/>
    <property type="match status" value="1"/>
</dbReference>
<dbReference type="Proteomes" id="UP000663836">
    <property type="component" value="Unassembled WGS sequence"/>
</dbReference>
<protein>
    <recommendedName>
        <fullName evidence="3">EGF-like domain-containing protein</fullName>
    </recommendedName>
</protein>